<dbReference type="Pfam" id="PF09481">
    <property type="entry name" value="CRISPR_Cse1"/>
    <property type="match status" value="1"/>
</dbReference>
<dbReference type="Proteomes" id="UP001595555">
    <property type="component" value="Unassembled WGS sequence"/>
</dbReference>
<evidence type="ECO:0000313" key="1">
    <source>
        <dbReference type="EMBL" id="MFC3117000.1"/>
    </source>
</evidence>
<proteinExistence type="predicted"/>
<sequence>MNLLTDSWIPIQQAGVQEKITLEQLLCGEKEGDLCLPRDDMEFACLQLLASLTQVLFIPTDKKDLIEKITKPLSHQQYAIGCENKLEWFDLDHPETPFMQFKGVSAKEVTNFVKLMAGLDDGTNKVFVNPFGVANSLCGGCAAIALFNTANNSPNLGGGFKAGIRGNVPITVMLKGSTLRETIWFNTLTEDSLDGFIFWHRETSSQTPNYVEKVASKEKININSVGLTRGLFWQGTHFELLKNNTVGVCSCCGFEGDLYCGFNKEKFDYTIEGLWPHPYSPRMFSVKKGEKKEYIPSFSKHQPAWTHLAKFIATDIGEKEGYEEVPVITQYKNYRFGVVTLAVGGYCNNKAMIEERRHEIYSLADGWESNQILINQLIQTALDYKDALYNSLNLFCHGYKNKKNPEKSVAGTGVDLVPKFIGLFYKNSEALVHAVLASIKFDNPQEDISEFLSSLRTLVVDLFNQATDPYQQEPKMLKALAVSRSKLINVHLKNLETLQGVERE</sequence>
<keyword evidence="2" id="KW-1185">Reference proteome</keyword>
<evidence type="ECO:0000313" key="2">
    <source>
        <dbReference type="Proteomes" id="UP001595555"/>
    </source>
</evidence>
<name>A0ABV7FH98_9GAMM</name>
<reference evidence="2" key="1">
    <citation type="journal article" date="2019" name="Int. J. Syst. Evol. Microbiol.">
        <title>The Global Catalogue of Microorganisms (GCM) 10K type strain sequencing project: providing services to taxonomists for standard genome sequencing and annotation.</title>
        <authorList>
            <consortium name="The Broad Institute Genomics Platform"/>
            <consortium name="The Broad Institute Genome Sequencing Center for Infectious Disease"/>
            <person name="Wu L."/>
            <person name="Ma J."/>
        </authorList>
    </citation>
    <scope>NUCLEOTIDE SEQUENCE [LARGE SCALE GENOMIC DNA]</scope>
    <source>
        <strain evidence="2">KCTC 52237</strain>
    </source>
</reference>
<dbReference type="InterPro" id="IPR013381">
    <property type="entry name" value="CRISPR-assoc_prot_Cse1"/>
</dbReference>
<gene>
    <name evidence="1" type="primary">casA</name>
    <name evidence="1" type="synonym">cse1</name>
    <name evidence="1" type="ORF">ACFODX_15635</name>
</gene>
<dbReference type="NCBIfam" id="TIGR02547">
    <property type="entry name" value="casA_cse1"/>
    <property type="match status" value="1"/>
</dbReference>
<dbReference type="RefSeq" id="WP_378120846.1">
    <property type="nucleotide sequence ID" value="NZ_JBHRTF010000006.1"/>
</dbReference>
<dbReference type="EMBL" id="JBHRTF010000006">
    <property type="protein sequence ID" value="MFC3117000.1"/>
    <property type="molecule type" value="Genomic_DNA"/>
</dbReference>
<accession>A0ABV7FH98</accession>
<protein>
    <submittedName>
        <fullName evidence="1">Type I-E CRISPR-associated protein Cse1/CasA</fullName>
    </submittedName>
</protein>
<organism evidence="1 2">
    <name type="scientific">Cellvibrio fontiphilus</name>
    <dbReference type="NCBI Taxonomy" id="1815559"/>
    <lineage>
        <taxon>Bacteria</taxon>
        <taxon>Pseudomonadati</taxon>
        <taxon>Pseudomonadota</taxon>
        <taxon>Gammaproteobacteria</taxon>
        <taxon>Cellvibrionales</taxon>
        <taxon>Cellvibrionaceae</taxon>
        <taxon>Cellvibrio</taxon>
    </lineage>
</organism>
<comment type="caution">
    <text evidence="1">The sequence shown here is derived from an EMBL/GenBank/DDBJ whole genome shotgun (WGS) entry which is preliminary data.</text>
</comment>